<dbReference type="EMBL" id="JBAMIC010004070">
    <property type="protein sequence ID" value="KAK7087989.1"/>
    <property type="molecule type" value="Genomic_DNA"/>
</dbReference>
<accession>A0AAN9AJK7</accession>
<feature type="domain" description="PiggyBac transposable element-derived protein" evidence="1">
    <location>
        <begin position="14"/>
        <end position="221"/>
    </location>
</feature>
<evidence type="ECO:0000313" key="2">
    <source>
        <dbReference type="EMBL" id="KAK7087989.1"/>
    </source>
</evidence>
<dbReference type="InterPro" id="IPR029526">
    <property type="entry name" value="PGBD"/>
</dbReference>
<protein>
    <recommendedName>
        <fullName evidence="1">PiggyBac transposable element-derived protein domain-containing protein</fullName>
    </recommendedName>
</protein>
<evidence type="ECO:0000313" key="3">
    <source>
        <dbReference type="Proteomes" id="UP001374579"/>
    </source>
</evidence>
<name>A0AAN9AJK7_9CAEN</name>
<reference evidence="2 3" key="1">
    <citation type="submission" date="2024-02" db="EMBL/GenBank/DDBJ databases">
        <title>Chromosome-scale genome assembly of the rough periwinkle Littorina saxatilis.</title>
        <authorList>
            <person name="De Jode A."/>
            <person name="Faria R."/>
            <person name="Formenti G."/>
            <person name="Sims Y."/>
            <person name="Smith T.P."/>
            <person name="Tracey A."/>
            <person name="Wood J.M.D."/>
            <person name="Zagrodzka Z.B."/>
            <person name="Johannesson K."/>
            <person name="Butlin R.K."/>
            <person name="Leder E.H."/>
        </authorList>
    </citation>
    <scope>NUCLEOTIDE SEQUENCE [LARGE SCALE GENOMIC DNA]</scope>
    <source>
        <strain evidence="2">Snail1</strain>
        <tissue evidence="2">Muscle</tissue>
    </source>
</reference>
<dbReference type="PANTHER" id="PTHR47055:SF3">
    <property type="entry name" value="PHORBOL-ESTER_DAG-TYPE DOMAIN-CONTAINING PROTEIN"/>
    <property type="match status" value="1"/>
</dbReference>
<keyword evidence="3" id="KW-1185">Reference proteome</keyword>
<comment type="caution">
    <text evidence="2">The sequence shown here is derived from an EMBL/GenBank/DDBJ whole genome shotgun (WGS) entry which is preliminary data.</text>
</comment>
<dbReference type="AlphaFoldDB" id="A0AAN9AJK7"/>
<proteinExistence type="predicted"/>
<dbReference type="Pfam" id="PF13843">
    <property type="entry name" value="DDE_Tnp_1_7"/>
    <property type="match status" value="1"/>
</dbReference>
<dbReference type="GO" id="GO:0043565">
    <property type="term" value="F:sequence-specific DNA binding"/>
    <property type="evidence" value="ECO:0007669"/>
    <property type="project" value="TreeGrafter"/>
</dbReference>
<dbReference type="PANTHER" id="PTHR47055">
    <property type="entry name" value="DDE_TNP_1_7 DOMAIN-CONTAINING PROTEIN"/>
    <property type="match status" value="1"/>
</dbReference>
<evidence type="ECO:0000259" key="1">
    <source>
        <dbReference type="Pfam" id="PF13843"/>
    </source>
</evidence>
<dbReference type="InterPro" id="IPR052638">
    <property type="entry name" value="PiggyBac_TE-derived"/>
</dbReference>
<sequence length="323" mass="36437">MDADSSSGGSRFALAYKFWILATPLGYVVQLKPYQGAKGKQVTECPGLGMGGSVVIDLIAEIQGNDAYHLTFDNLFTSLKLVDHLTTKGIGCTGTVRSNRMEDCPLKSVKDMQNANRGTYDYSKDDKTGFVAVRWNDNSVVNVVSNCVGIHPVQTASRWSRSAHQRVQIGQPFLISHYNKTMGGVDRMDQNVDTYRVTIRTKKWWWPIFAYILDVCVQQAWLLYRHTDAATNTPLDLLAVRRAIVKNYLAKAAQPPPVGRPHGHTPQLDRRVSRAVRFDGKNHGVQWIDKQIRCALCHKKCRQKCRKCDVGVHVKCFEQFHTE</sequence>
<dbReference type="Proteomes" id="UP001374579">
    <property type="component" value="Unassembled WGS sequence"/>
</dbReference>
<gene>
    <name evidence="2" type="ORF">V1264_021972</name>
</gene>
<organism evidence="2 3">
    <name type="scientific">Littorina saxatilis</name>
    <dbReference type="NCBI Taxonomy" id="31220"/>
    <lineage>
        <taxon>Eukaryota</taxon>
        <taxon>Metazoa</taxon>
        <taxon>Spiralia</taxon>
        <taxon>Lophotrochozoa</taxon>
        <taxon>Mollusca</taxon>
        <taxon>Gastropoda</taxon>
        <taxon>Caenogastropoda</taxon>
        <taxon>Littorinimorpha</taxon>
        <taxon>Littorinoidea</taxon>
        <taxon>Littorinidae</taxon>
        <taxon>Littorina</taxon>
    </lineage>
</organism>